<keyword evidence="1" id="KW-0175">Coiled coil</keyword>
<reference evidence="5" key="2">
    <citation type="submission" date="2016-06" db="UniProtKB">
        <authorList>
            <consortium name="WormBaseParasite"/>
        </authorList>
    </citation>
    <scope>IDENTIFICATION</scope>
</reference>
<reference evidence="3 4" key="1">
    <citation type="submission" date="2015-12" db="EMBL/GenBank/DDBJ databases">
        <title>Draft genome of the nematode, Onchocerca flexuosa.</title>
        <authorList>
            <person name="Mitreva M."/>
        </authorList>
    </citation>
    <scope>NUCLEOTIDE SEQUENCE [LARGE SCALE GENOMIC DNA]</scope>
    <source>
        <strain evidence="3">Red Deer</strain>
    </source>
</reference>
<feature type="compositionally biased region" description="Basic residues" evidence="2">
    <location>
        <begin position="520"/>
        <end position="529"/>
    </location>
</feature>
<evidence type="ECO:0000313" key="5">
    <source>
        <dbReference type="WBParaSite" id="OFLC_0000270801-mRNA-1"/>
    </source>
</evidence>
<feature type="coiled-coil region" evidence="1">
    <location>
        <begin position="343"/>
        <end position="399"/>
    </location>
</feature>
<dbReference type="STRING" id="387005.A0A183H5E9"/>
<feature type="compositionally biased region" description="Low complexity" evidence="2">
    <location>
        <begin position="79"/>
        <end position="91"/>
    </location>
</feature>
<dbReference type="AlphaFoldDB" id="A0A183H5E9"/>
<dbReference type="EMBL" id="KZ269996">
    <property type="protein sequence ID" value="OZC09168.1"/>
    <property type="molecule type" value="Genomic_DNA"/>
</dbReference>
<dbReference type="Proteomes" id="UP000242913">
    <property type="component" value="Unassembled WGS sequence"/>
</dbReference>
<evidence type="ECO:0000313" key="4">
    <source>
        <dbReference type="Proteomes" id="UP000242913"/>
    </source>
</evidence>
<dbReference type="OrthoDB" id="5856682at2759"/>
<organism evidence="5">
    <name type="scientific">Onchocerca flexuosa</name>
    <dbReference type="NCBI Taxonomy" id="387005"/>
    <lineage>
        <taxon>Eukaryota</taxon>
        <taxon>Metazoa</taxon>
        <taxon>Ecdysozoa</taxon>
        <taxon>Nematoda</taxon>
        <taxon>Chromadorea</taxon>
        <taxon>Rhabditida</taxon>
        <taxon>Spirurina</taxon>
        <taxon>Spiruromorpha</taxon>
        <taxon>Filarioidea</taxon>
        <taxon>Onchocercidae</taxon>
        <taxon>Onchocerca</taxon>
    </lineage>
</organism>
<evidence type="ECO:0000313" key="3">
    <source>
        <dbReference type="EMBL" id="OZC09168.1"/>
    </source>
</evidence>
<feature type="region of interest" description="Disordered" evidence="2">
    <location>
        <begin position="71"/>
        <end position="91"/>
    </location>
</feature>
<dbReference type="WBParaSite" id="OFLC_0000270801-mRNA-1">
    <property type="protein sequence ID" value="OFLC_0000270801-mRNA-1"/>
    <property type="gene ID" value="OFLC_0000270801"/>
</dbReference>
<evidence type="ECO:0000256" key="1">
    <source>
        <dbReference type="SAM" id="Coils"/>
    </source>
</evidence>
<evidence type="ECO:0000256" key="2">
    <source>
        <dbReference type="SAM" id="MobiDB-lite"/>
    </source>
</evidence>
<gene>
    <name evidence="3" type="ORF">X798_03712</name>
</gene>
<keyword evidence="4" id="KW-1185">Reference proteome</keyword>
<name>A0A183H5E9_9BILA</name>
<proteinExistence type="predicted"/>
<protein>
    <submittedName>
        <fullName evidence="5">CCDC66 domain-containing protein</fullName>
    </submittedName>
</protein>
<feature type="region of interest" description="Disordered" evidence="2">
    <location>
        <begin position="507"/>
        <end position="571"/>
    </location>
</feature>
<accession>A0A183H5E9</accession>
<feature type="compositionally biased region" description="Polar residues" evidence="2">
    <location>
        <begin position="531"/>
        <end position="548"/>
    </location>
</feature>
<sequence>MVRTYTWNPSTQSSLAITGNFNNEDKKTITNSFSTTSTNLYSTQCFSNGPIYRPNYKNGQITNISTAIPKDDTKNDIASTSSEGLSTGSGSSHIQCPVHMLQSQTSPFWQSHHQPFSVYYPIAVDFSTNLHHWRPHLFSSQIIAPIMLEQRSIDLWHLRPIQIGNKIYYEPMSSSSARHSSPTSIKPQSVTSANLVANPNNARFQNVNLPHLPNATIPVPPNNISGKSKLIHSEAAGINHSKTSRYDSFSNNGSIDLPWIFGTSQPKSGIRGTPSWQTPLLVTREDLVFNREVNETSTVSTLQKSQCQTSPSHQLHGSLYQHSLPHKIISSLQQQCCRKVTAIDSTEQYKRDLQLQIEENRRRKEEQRQRELEVERKEMIKFEEYRRKVQQEIEEEERKEKGKILAAQHRAARMRALQEEAALKARREAKNRTRRNVRCNSENVRTMEGRKSSVVEPNRLEWWEKKKEHVNASRLAYSPVIPTLRKKNEISANPSRNTAFEILENDTSVPNCAPSDPSKKWHSSSRLSRRCYNSSLTEGRNNSLDSAGSHQKSSHSEEEEKQNESLLNSLR</sequence>